<comment type="caution">
    <text evidence="6">The sequence shown here is derived from an EMBL/GenBank/DDBJ whole genome shotgun (WGS) entry which is preliminary data.</text>
</comment>
<dbReference type="SUPFAM" id="SSF51905">
    <property type="entry name" value="FAD/NAD(P)-binding domain"/>
    <property type="match status" value="1"/>
</dbReference>
<evidence type="ECO:0000313" key="6">
    <source>
        <dbReference type="EMBL" id="THW83813.1"/>
    </source>
</evidence>
<proteinExistence type="predicted"/>
<dbReference type="GO" id="GO:0016491">
    <property type="term" value="F:oxidoreductase activity"/>
    <property type="evidence" value="ECO:0007669"/>
    <property type="project" value="UniProtKB-KW"/>
</dbReference>
<dbReference type="AlphaFoldDB" id="A0A4S9AW86"/>
<sequence>MADMVIMFDTKVKRLLLDGGGGIAGVEATHLNKGDSISHLYAPSVILCAGGLEANREPRKAFMGPEQEPAHETYFSRLWTWMLKKPEIPAILVAKVSDRDKTDEFAKSGYPLGLMLNIRGQRFVDEGFELRNYIYAKFGRAILEQPQGIAYQVWDADTVDWLREEEFRDDIVRKIRTQSLEWSAQKLSAEGLTDPHTFTGTTNHYNAAVHAHRDEHQNVKLDPSVKDEFSTRSSRMALELPKSNWALPVEKRPFTAVRVTSVESSTANVVRNDGFPIEGLFAAGEMVGGLVYANYSEGKGAKMTRSGMIKLTWKAGSGWTAGAVFGRRASVAGAKRAQQQLKRNGVKL</sequence>
<dbReference type="InterPro" id="IPR050315">
    <property type="entry name" value="FAD-oxidoreductase_2"/>
</dbReference>
<evidence type="ECO:0000313" key="7">
    <source>
        <dbReference type="Proteomes" id="UP000304928"/>
    </source>
</evidence>
<dbReference type="PANTHER" id="PTHR43400">
    <property type="entry name" value="FUMARATE REDUCTASE"/>
    <property type="match status" value="1"/>
</dbReference>
<keyword evidence="4" id="KW-0560">Oxidoreductase</keyword>
<accession>A0A4S9AW86</accession>
<evidence type="ECO:0000256" key="3">
    <source>
        <dbReference type="ARBA" id="ARBA00022827"/>
    </source>
</evidence>
<keyword evidence="2" id="KW-0285">Flavoprotein</keyword>
<dbReference type="InterPro" id="IPR003953">
    <property type="entry name" value="FAD-dep_OxRdtase_2_FAD-bd"/>
</dbReference>
<evidence type="ECO:0000256" key="4">
    <source>
        <dbReference type="ARBA" id="ARBA00023002"/>
    </source>
</evidence>
<protein>
    <recommendedName>
        <fullName evidence="5">FAD-dependent oxidoreductase 2 FAD-binding domain-containing protein</fullName>
    </recommendedName>
</protein>
<dbReference type="Pfam" id="PF00890">
    <property type="entry name" value="FAD_binding_2"/>
    <property type="match status" value="1"/>
</dbReference>
<dbReference type="InterPro" id="IPR036188">
    <property type="entry name" value="FAD/NAD-bd_sf"/>
</dbReference>
<evidence type="ECO:0000256" key="1">
    <source>
        <dbReference type="ARBA" id="ARBA00001974"/>
    </source>
</evidence>
<dbReference type="EMBL" id="QZAR01000257">
    <property type="protein sequence ID" value="THW83813.1"/>
    <property type="molecule type" value="Genomic_DNA"/>
</dbReference>
<evidence type="ECO:0000259" key="5">
    <source>
        <dbReference type="Pfam" id="PF00890"/>
    </source>
</evidence>
<organism evidence="6 7">
    <name type="scientific">Aureobasidium pullulans</name>
    <name type="common">Black yeast</name>
    <name type="synonym">Pullularia pullulans</name>
    <dbReference type="NCBI Taxonomy" id="5580"/>
    <lineage>
        <taxon>Eukaryota</taxon>
        <taxon>Fungi</taxon>
        <taxon>Dikarya</taxon>
        <taxon>Ascomycota</taxon>
        <taxon>Pezizomycotina</taxon>
        <taxon>Dothideomycetes</taxon>
        <taxon>Dothideomycetidae</taxon>
        <taxon>Dothideales</taxon>
        <taxon>Saccotheciaceae</taxon>
        <taxon>Aureobasidium</taxon>
    </lineage>
</organism>
<comment type="cofactor">
    <cofactor evidence="1">
        <name>FAD</name>
        <dbReference type="ChEBI" id="CHEBI:57692"/>
    </cofactor>
</comment>
<dbReference type="Proteomes" id="UP000304928">
    <property type="component" value="Unassembled WGS sequence"/>
</dbReference>
<dbReference type="InterPro" id="IPR027477">
    <property type="entry name" value="Succ_DH/fumarate_Rdtase_cat_sf"/>
</dbReference>
<keyword evidence="3" id="KW-0274">FAD</keyword>
<feature type="domain" description="FAD-dependent oxidoreductase 2 FAD-binding" evidence="5">
    <location>
        <begin position="6"/>
        <end position="298"/>
    </location>
</feature>
<dbReference type="Gene3D" id="3.90.700.10">
    <property type="entry name" value="Succinate dehydrogenase/fumarate reductase flavoprotein, catalytic domain"/>
    <property type="match status" value="1"/>
</dbReference>
<reference evidence="6 7" key="1">
    <citation type="submission" date="2018-10" db="EMBL/GenBank/DDBJ databases">
        <title>Fifty Aureobasidium pullulans genomes reveal a recombining polyextremotolerant generalist.</title>
        <authorList>
            <person name="Gostincar C."/>
            <person name="Turk M."/>
            <person name="Zajc J."/>
            <person name="Gunde-Cimerman N."/>
        </authorList>
    </citation>
    <scope>NUCLEOTIDE SEQUENCE [LARGE SCALE GENOMIC DNA]</scope>
    <source>
        <strain evidence="6 7">EXF-10507</strain>
    </source>
</reference>
<dbReference type="PANTHER" id="PTHR43400:SF7">
    <property type="entry name" value="FAD-DEPENDENT OXIDOREDUCTASE 2 FAD BINDING DOMAIN-CONTAINING PROTEIN"/>
    <property type="match status" value="1"/>
</dbReference>
<dbReference type="Gene3D" id="3.50.50.60">
    <property type="entry name" value="FAD/NAD(P)-binding domain"/>
    <property type="match status" value="1"/>
</dbReference>
<dbReference type="SUPFAM" id="SSF56425">
    <property type="entry name" value="Succinate dehydrogenase/fumarate reductase flavoprotein, catalytic domain"/>
    <property type="match status" value="1"/>
</dbReference>
<name>A0A4S9AW86_AURPU</name>
<evidence type="ECO:0000256" key="2">
    <source>
        <dbReference type="ARBA" id="ARBA00022630"/>
    </source>
</evidence>
<gene>
    <name evidence="6" type="ORF">D6D15_09308</name>
</gene>